<feature type="domain" description="Cystatin kininogen-type" evidence="8">
    <location>
        <begin position="150"/>
        <end position="254"/>
    </location>
</feature>
<evidence type="ECO:0000313" key="10">
    <source>
        <dbReference type="Ensembl" id="ENSAMXP00005043777.1"/>
    </source>
</evidence>
<keyword evidence="5" id="KW-0325">Glycoprotein</keyword>
<dbReference type="InterPro" id="IPR000010">
    <property type="entry name" value="Cystatin_dom"/>
</dbReference>
<dbReference type="OrthoDB" id="9937817at2759"/>
<feature type="domain" description="Cystatin kininogen-type" evidence="8">
    <location>
        <begin position="30"/>
        <end position="133"/>
    </location>
</feature>
<reference evidence="9 12" key="1">
    <citation type="submission" date="2021-07" db="EMBL/GenBank/DDBJ databases">
        <authorList>
            <person name="Imarazene B."/>
            <person name="Zahm M."/>
            <person name="Klopp C."/>
            <person name="Cabau C."/>
            <person name="Beille S."/>
            <person name="Jouanno E."/>
            <person name="Castinel A."/>
            <person name="Lluch J."/>
            <person name="Gil L."/>
            <person name="Kuchtly C."/>
            <person name="Lopez Roques C."/>
            <person name="Donnadieu C."/>
            <person name="Parrinello H."/>
            <person name="Journot L."/>
            <person name="Du K."/>
            <person name="Schartl M."/>
            <person name="Retaux S."/>
            <person name="Guiguen Y."/>
        </authorList>
    </citation>
    <scope>NUCLEOTIDE SEQUENCE [LARGE SCALE GENOMIC DNA]</scope>
    <source>
        <strain evidence="9">Pach_M1</strain>
        <tissue evidence="9">Testis</tissue>
    </source>
</reference>
<dbReference type="SMART" id="SM00043">
    <property type="entry name" value="CY"/>
    <property type="match status" value="2"/>
</dbReference>
<evidence type="ECO:0000256" key="3">
    <source>
        <dbReference type="ARBA" id="ARBA00022729"/>
    </source>
</evidence>
<gene>
    <name evidence="9" type="primary">MAP1</name>
    <name evidence="9" type="ORF">AMEX_G19577</name>
</gene>
<evidence type="ECO:0000256" key="7">
    <source>
        <dbReference type="SAM" id="SignalP"/>
    </source>
</evidence>
<dbReference type="GO" id="GO:0007204">
    <property type="term" value="P:positive regulation of cytosolic calcium ion concentration"/>
    <property type="evidence" value="ECO:0007669"/>
    <property type="project" value="TreeGrafter"/>
</dbReference>
<dbReference type="GO" id="GO:0030195">
    <property type="term" value="P:negative regulation of blood coagulation"/>
    <property type="evidence" value="ECO:0007669"/>
    <property type="project" value="TreeGrafter"/>
</dbReference>
<evidence type="ECO:0000313" key="11">
    <source>
        <dbReference type="Proteomes" id="UP000694621"/>
    </source>
</evidence>
<evidence type="ECO:0000313" key="9">
    <source>
        <dbReference type="EMBL" id="KAG9266909.1"/>
    </source>
</evidence>
<feature type="region of interest" description="Disordered" evidence="6">
    <location>
        <begin position="243"/>
        <end position="362"/>
    </location>
</feature>
<keyword evidence="3 7" id="KW-0732">Signal</keyword>
<dbReference type="InterPro" id="IPR046350">
    <property type="entry name" value="Cystatin_sf"/>
</dbReference>
<sequence>MNRNRICVLFALTWLFYTGSLGQEDTRLQCDDKSVQDIVELALLQHNKNVTESNQLALYQIVEATKAKNETEETVSVRFTARESDCPAGGDKLWHQCDYLQDSLKPLYYCNTQVLVKETNEITSHECSVDPPIVPVERPPCLGCPIKIDVESEDLRESLSYSLAKANLMHNHQHFFVLNSVGSATKQVIAGFRYRLRFDMQKSNCTKSEFKEVTEECHPDEEKLFINCNSTVDVAPWRHEMPETNVQCGSGPLPPTGFSVRRRPPGWSPLRNIHNFAVVTPVKPPKKDESSEECPEGKAPAVVVKEGQDKPPRPVPPPKPRQEPTAAPTPPPSCPSKPWKEFNPVIATSPPPPSNNTETESV</sequence>
<dbReference type="Proteomes" id="UP000752171">
    <property type="component" value="Unassembled WGS sequence"/>
</dbReference>
<dbReference type="SUPFAM" id="SSF54403">
    <property type="entry name" value="Cystatin/monellin"/>
    <property type="match status" value="2"/>
</dbReference>
<keyword evidence="4" id="KW-1015">Disulfide bond</keyword>
<feature type="signal peptide" evidence="7">
    <location>
        <begin position="1"/>
        <end position="22"/>
    </location>
</feature>
<keyword evidence="1" id="KW-0646">Protease inhibitor</keyword>
<organism evidence="10 11">
    <name type="scientific">Astyanax mexicanus</name>
    <name type="common">Blind cave fish</name>
    <name type="synonym">Astyanax fasciatus mexicanus</name>
    <dbReference type="NCBI Taxonomy" id="7994"/>
    <lineage>
        <taxon>Eukaryota</taxon>
        <taxon>Metazoa</taxon>
        <taxon>Chordata</taxon>
        <taxon>Craniata</taxon>
        <taxon>Vertebrata</taxon>
        <taxon>Euteleostomi</taxon>
        <taxon>Actinopterygii</taxon>
        <taxon>Neopterygii</taxon>
        <taxon>Teleostei</taxon>
        <taxon>Ostariophysi</taxon>
        <taxon>Characiformes</taxon>
        <taxon>Characoidei</taxon>
        <taxon>Acestrorhamphidae</taxon>
        <taxon>Acestrorhamphinae</taxon>
        <taxon>Astyanax</taxon>
    </lineage>
</organism>
<dbReference type="Pfam" id="PF00031">
    <property type="entry name" value="Cystatin"/>
    <property type="match status" value="2"/>
</dbReference>
<evidence type="ECO:0000313" key="12">
    <source>
        <dbReference type="Proteomes" id="UP000752171"/>
    </source>
</evidence>
<accession>A0A8B9RHT6</accession>
<dbReference type="EMBL" id="JAICCE010000016">
    <property type="protein sequence ID" value="KAG9266909.1"/>
    <property type="molecule type" value="Genomic_DNA"/>
</dbReference>
<dbReference type="InterPro" id="IPR050735">
    <property type="entry name" value="Kininogen_Fetuin_HRG"/>
</dbReference>
<keyword evidence="2" id="KW-0789">Thiol protease inhibitor</keyword>
<evidence type="ECO:0000256" key="1">
    <source>
        <dbReference type="ARBA" id="ARBA00022690"/>
    </source>
</evidence>
<evidence type="ECO:0000256" key="2">
    <source>
        <dbReference type="ARBA" id="ARBA00022704"/>
    </source>
</evidence>
<evidence type="ECO:0000259" key="8">
    <source>
        <dbReference type="PROSITE" id="PS51647"/>
    </source>
</evidence>
<dbReference type="InterPro" id="IPR027358">
    <property type="entry name" value="Kininogen-type_cystatin_dom"/>
</dbReference>
<evidence type="ECO:0000256" key="4">
    <source>
        <dbReference type="ARBA" id="ARBA00023157"/>
    </source>
</evidence>
<dbReference type="FunFam" id="3.10.450.10:FF:000002">
    <property type="entry name" value="Kininogen 1"/>
    <property type="match status" value="1"/>
</dbReference>
<dbReference type="PANTHER" id="PTHR13814:SF12">
    <property type="entry name" value="KININOGEN-1"/>
    <property type="match status" value="1"/>
</dbReference>
<evidence type="ECO:0000256" key="5">
    <source>
        <dbReference type="ARBA" id="ARBA00023180"/>
    </source>
</evidence>
<dbReference type="Gene3D" id="3.10.450.10">
    <property type="match status" value="2"/>
</dbReference>
<reference evidence="10" key="2">
    <citation type="submission" date="2025-05" db="UniProtKB">
        <authorList>
            <consortium name="Ensembl"/>
        </authorList>
    </citation>
    <scope>IDENTIFICATION</scope>
</reference>
<feature type="chain" id="PRO_5044669894" evidence="7">
    <location>
        <begin position="23"/>
        <end position="362"/>
    </location>
</feature>
<dbReference type="AlphaFoldDB" id="A0A8B9RHT6"/>
<dbReference type="Proteomes" id="UP000694621">
    <property type="component" value="Unplaced"/>
</dbReference>
<proteinExistence type="predicted"/>
<protein>
    <submittedName>
        <fullName evidence="9">Kininogen-1</fullName>
    </submittedName>
</protein>
<dbReference type="GO" id="GO:0004869">
    <property type="term" value="F:cysteine-type endopeptidase inhibitor activity"/>
    <property type="evidence" value="ECO:0007669"/>
    <property type="project" value="UniProtKB-KW"/>
</dbReference>
<dbReference type="Ensembl" id="ENSAMXT00005047581.1">
    <property type="protein sequence ID" value="ENSAMXP00005043777.1"/>
    <property type="gene ID" value="ENSAMXG00005020363.1"/>
</dbReference>
<dbReference type="KEGG" id="amex:103045176"/>
<dbReference type="PROSITE" id="PS51647">
    <property type="entry name" value="CYSTATIN_KININOGEN"/>
    <property type="match status" value="2"/>
</dbReference>
<dbReference type="GO" id="GO:0072562">
    <property type="term" value="C:blood microparticle"/>
    <property type="evidence" value="ECO:0007669"/>
    <property type="project" value="TreeGrafter"/>
</dbReference>
<dbReference type="CDD" id="cd00042">
    <property type="entry name" value="CY"/>
    <property type="match status" value="1"/>
</dbReference>
<evidence type="ECO:0000256" key="6">
    <source>
        <dbReference type="SAM" id="MobiDB-lite"/>
    </source>
</evidence>
<dbReference type="OMA" id="SKPWTEC"/>
<name>A0A8B9RHT6_ASTMX</name>
<dbReference type="PANTHER" id="PTHR13814">
    <property type="entry name" value="FETUIN"/>
    <property type="match status" value="1"/>
</dbReference>